<reference evidence="4 5" key="1">
    <citation type="journal article" date="2012" name="PLoS Pathog.">
        <title>Diverse lifestyles and strategies of plant pathogenesis encoded in the genomes of eighteen Dothideomycetes fungi.</title>
        <authorList>
            <person name="Ohm R.A."/>
            <person name="Feau N."/>
            <person name="Henrissat B."/>
            <person name="Schoch C.L."/>
            <person name="Horwitz B.A."/>
            <person name="Barry K.W."/>
            <person name="Condon B.J."/>
            <person name="Copeland A.C."/>
            <person name="Dhillon B."/>
            <person name="Glaser F."/>
            <person name="Hesse C.N."/>
            <person name="Kosti I."/>
            <person name="LaButti K."/>
            <person name="Lindquist E.A."/>
            <person name="Lucas S."/>
            <person name="Salamov A.A."/>
            <person name="Bradshaw R.E."/>
            <person name="Ciuffetti L."/>
            <person name="Hamelin R.C."/>
            <person name="Kema G.H.J."/>
            <person name="Lawrence C."/>
            <person name="Scott J.A."/>
            <person name="Spatafora J.W."/>
            <person name="Turgeon B.G."/>
            <person name="de Wit P.J.G.M."/>
            <person name="Zhong S."/>
            <person name="Goodwin S.B."/>
            <person name="Grigoriev I.V."/>
        </authorList>
    </citation>
    <scope>NUCLEOTIDE SEQUENCE [LARGE SCALE GENOMIC DNA]</scope>
    <source>
        <strain evidence="4 5">SO2202</strain>
    </source>
</reference>
<name>N1QME1_SPHMS</name>
<dbReference type="OrthoDB" id="5392646at2759"/>
<dbReference type="Proteomes" id="UP000016931">
    <property type="component" value="Unassembled WGS sequence"/>
</dbReference>
<organism evidence="4 5">
    <name type="scientific">Sphaerulina musiva (strain SO2202)</name>
    <name type="common">Poplar stem canker fungus</name>
    <name type="synonym">Septoria musiva</name>
    <dbReference type="NCBI Taxonomy" id="692275"/>
    <lineage>
        <taxon>Eukaryota</taxon>
        <taxon>Fungi</taxon>
        <taxon>Dikarya</taxon>
        <taxon>Ascomycota</taxon>
        <taxon>Pezizomycotina</taxon>
        <taxon>Dothideomycetes</taxon>
        <taxon>Dothideomycetidae</taxon>
        <taxon>Mycosphaerellales</taxon>
        <taxon>Mycosphaerellaceae</taxon>
        <taxon>Sphaerulina</taxon>
    </lineage>
</organism>
<dbReference type="eggNOG" id="ENOG502RS3T">
    <property type="taxonomic scope" value="Eukaryota"/>
</dbReference>
<feature type="compositionally biased region" description="Low complexity" evidence="1">
    <location>
        <begin position="35"/>
        <end position="53"/>
    </location>
</feature>
<evidence type="ECO:0000256" key="1">
    <source>
        <dbReference type="SAM" id="MobiDB-lite"/>
    </source>
</evidence>
<feature type="region of interest" description="Disordered" evidence="1">
    <location>
        <begin position="115"/>
        <end position="152"/>
    </location>
</feature>
<dbReference type="OMA" id="MDEFATY"/>
<evidence type="ECO:0000313" key="5">
    <source>
        <dbReference type="Proteomes" id="UP000016931"/>
    </source>
</evidence>
<dbReference type="AlphaFoldDB" id="N1QME1"/>
<gene>
    <name evidence="4" type="ORF">SEPMUDRAFT_103941</name>
</gene>
<dbReference type="Pfam" id="PF20778">
    <property type="entry name" value="SLS1_C"/>
    <property type="match status" value="1"/>
</dbReference>
<dbReference type="GeneID" id="27897661"/>
<feature type="domain" description="SLS1 C-terminal" evidence="3">
    <location>
        <begin position="614"/>
        <end position="810"/>
    </location>
</feature>
<evidence type="ECO:0000313" key="4">
    <source>
        <dbReference type="EMBL" id="EMF16574.1"/>
    </source>
</evidence>
<evidence type="ECO:0000259" key="3">
    <source>
        <dbReference type="Pfam" id="PF20778"/>
    </source>
</evidence>
<dbReference type="HOGENOM" id="CLU_314475_0_0_1"/>
<dbReference type="EMBL" id="KB456260">
    <property type="protein sequence ID" value="EMF16574.1"/>
    <property type="molecule type" value="Genomic_DNA"/>
</dbReference>
<dbReference type="STRING" id="692275.N1QME1"/>
<feature type="region of interest" description="Disordered" evidence="1">
    <location>
        <begin position="35"/>
        <end position="69"/>
    </location>
</feature>
<dbReference type="InterPro" id="IPR048400">
    <property type="entry name" value="SLS1_N"/>
</dbReference>
<dbReference type="RefSeq" id="XP_016764695.1">
    <property type="nucleotide sequence ID" value="XM_016900524.1"/>
</dbReference>
<keyword evidence="5" id="KW-1185">Reference proteome</keyword>
<proteinExistence type="predicted"/>
<sequence length="871" mass="95379">MVVSALATFMRCPIRHVSIDPAAATHIAAAITATTTTTSTSTSTSTSLPTSPARARRAYSHQRSPSSYTHRAYTFKRFSPHGRVVGTGRKRQRVVSADLQRKSLDQPASVIVFHDIHEPASPPGAVPRRSELQEDDDDDLSHGPQSSLSAQDIEHAITGRQRPPEEAEINTSIHDTRPQTTLLDQAAFEQLRQQLVRSYTLPQLSHYLRASLRPPSADQASAAEPKQTRKALRISPWQPLQTPLDVRRPMVVQPTALSRKLRTAERIIRLAWSVTVDAEEQAVGELELMLQPWQLSMLFDLCPSGQPYYKSLVTPRLLLESTTVQNYRRDGVARVTGRRRDAEQVAYQLERALMSVQHLDMDLARLVSKVSTIKDSATPRPGRCTDKDLSLVSKLTTSVICSRGPSTITIYNRTSAGVNHACRLILSLLDLSSVSGTTYELSSALGSQSGPSGILEMAPVDASISGLHARWKGYDLVRRVKAASQIPSIPVISPDESGEIARDITSHLRSLEWKHRPVPSREVLLGHGYWQNGALLSGEWDADVVKLLQVRSASASDAEPQHRLHAEKDAASAQSIAQRHLPAVDIALSYFDTYHSPKIVPGKDARGASTSSSQQIPHLIAYLVPAPHSKGGGGHTPPRAELHFEFATWQRELNLTSLRVVLETQTLNVSLPTRAVDLAFARSHAMVADIGSARLDPHISAFFEELKHSVQATDGAIAAPPELIIRLPAWLISGSHKQRSSVQDIPITYLLERFEQRQKKMFVAQDDSSHAPQRESVVQLAIDNLGTSLHLEYQEVDGGAIYGSSSTLSVKKCTGTQDRCQENTQPAKEASKVGLDDRGDSIAQVVSAAVTVADLMTHAAEGSLRVAHSMQ</sequence>
<protein>
    <submittedName>
        <fullName evidence="4">Uncharacterized protein</fullName>
    </submittedName>
</protein>
<dbReference type="Pfam" id="PF20776">
    <property type="entry name" value="SLS1_N"/>
    <property type="match status" value="1"/>
</dbReference>
<dbReference type="InterPro" id="IPR048401">
    <property type="entry name" value="SLS1_C"/>
</dbReference>
<feature type="domain" description="SLS1 N-terminal" evidence="2">
    <location>
        <begin position="164"/>
        <end position="276"/>
    </location>
</feature>
<evidence type="ECO:0000259" key="2">
    <source>
        <dbReference type="Pfam" id="PF20776"/>
    </source>
</evidence>
<accession>N1QME1</accession>